<protein>
    <submittedName>
        <fullName evidence="1">Uncharacterized protein</fullName>
    </submittedName>
</protein>
<evidence type="ECO:0000313" key="1">
    <source>
        <dbReference type="EMBL" id="KAJ6401942.1"/>
    </source>
</evidence>
<reference evidence="1 2" key="1">
    <citation type="journal article" date="2023" name="Int. J. Mol. Sci.">
        <title>De Novo Assembly and Annotation of 11 Diverse Shrub Willow (Salix) Genomes Reveals Novel Gene Organization in Sex-Linked Regions.</title>
        <authorList>
            <person name="Hyden B."/>
            <person name="Feng K."/>
            <person name="Yates T.B."/>
            <person name="Jawdy S."/>
            <person name="Cereghino C."/>
            <person name="Smart L.B."/>
            <person name="Muchero W."/>
        </authorList>
    </citation>
    <scope>NUCLEOTIDE SEQUENCE [LARGE SCALE GENOMIC DNA]</scope>
    <source>
        <tissue evidence="1">Shoot tip</tissue>
    </source>
</reference>
<feature type="non-terminal residue" evidence="1">
    <location>
        <position position="57"/>
    </location>
</feature>
<dbReference type="EMBL" id="JAPFFJ010000018">
    <property type="protein sequence ID" value="KAJ6401942.1"/>
    <property type="molecule type" value="Genomic_DNA"/>
</dbReference>
<evidence type="ECO:0000313" key="2">
    <source>
        <dbReference type="Proteomes" id="UP001162972"/>
    </source>
</evidence>
<gene>
    <name evidence="1" type="ORF">OIU84_014089</name>
</gene>
<dbReference type="AlphaFoldDB" id="A0AAD6JB70"/>
<name>A0AAD6JB70_9ROSI</name>
<proteinExistence type="predicted"/>
<organism evidence="1 2">
    <name type="scientific">Salix udensis</name>
    <dbReference type="NCBI Taxonomy" id="889485"/>
    <lineage>
        <taxon>Eukaryota</taxon>
        <taxon>Viridiplantae</taxon>
        <taxon>Streptophyta</taxon>
        <taxon>Embryophyta</taxon>
        <taxon>Tracheophyta</taxon>
        <taxon>Spermatophyta</taxon>
        <taxon>Magnoliopsida</taxon>
        <taxon>eudicotyledons</taxon>
        <taxon>Gunneridae</taxon>
        <taxon>Pentapetalae</taxon>
        <taxon>rosids</taxon>
        <taxon>fabids</taxon>
        <taxon>Malpighiales</taxon>
        <taxon>Salicaceae</taxon>
        <taxon>Saliceae</taxon>
        <taxon>Salix</taxon>
    </lineage>
</organism>
<comment type="caution">
    <text evidence="1">The sequence shown here is derived from an EMBL/GenBank/DDBJ whole genome shotgun (WGS) entry which is preliminary data.</text>
</comment>
<sequence length="57" mass="6642">MYIQSTDLQEKDIATIIFTRKPHYTILITIKYPFTATTPRSNRAAFHSILTFSDYSI</sequence>
<keyword evidence="2" id="KW-1185">Reference proteome</keyword>
<dbReference type="Proteomes" id="UP001162972">
    <property type="component" value="Chromosome 4"/>
</dbReference>
<accession>A0AAD6JB70</accession>